<evidence type="ECO:0000313" key="3">
    <source>
        <dbReference type="EMBL" id="QYD69149.1"/>
    </source>
</evidence>
<reference evidence="3 4" key="1">
    <citation type="submission" date="2021-07" db="EMBL/GenBank/DDBJ databases">
        <title>Paraburkholderia edwinii protects Aspergillus sp. from phenazines by acting as a toxin sponge.</title>
        <authorList>
            <person name="Dahlstrom K.M."/>
            <person name="Newman D.K."/>
        </authorList>
    </citation>
    <scope>NUCLEOTIDE SEQUENCE [LARGE SCALE GENOMIC DNA]</scope>
    <source>
        <strain evidence="3 4">Pe01</strain>
    </source>
</reference>
<evidence type="ECO:0000259" key="2">
    <source>
        <dbReference type="Pfam" id="PF07007"/>
    </source>
</evidence>
<dbReference type="InterPro" id="IPR009739">
    <property type="entry name" value="LprI-like_N"/>
</dbReference>
<dbReference type="Proteomes" id="UP000826462">
    <property type="component" value="Chromosome 1"/>
</dbReference>
<protein>
    <submittedName>
        <fullName evidence="3">DUF1311 domain-containing protein</fullName>
    </submittedName>
</protein>
<feature type="domain" description="Lysozyme inhibitor LprI-like N-terminal" evidence="2">
    <location>
        <begin position="57"/>
        <end position="154"/>
    </location>
</feature>
<accession>A0ABX8UJJ2</accession>
<proteinExistence type="predicted"/>
<feature type="signal peptide" evidence="1">
    <location>
        <begin position="1"/>
        <end position="20"/>
    </location>
</feature>
<organism evidence="3 4">
    <name type="scientific">Paraburkholderia edwinii</name>
    <dbReference type="NCBI Taxonomy" id="2861782"/>
    <lineage>
        <taxon>Bacteria</taxon>
        <taxon>Pseudomonadati</taxon>
        <taxon>Pseudomonadota</taxon>
        <taxon>Betaproteobacteria</taxon>
        <taxon>Burkholderiales</taxon>
        <taxon>Burkholderiaceae</taxon>
        <taxon>Paraburkholderia</taxon>
    </lineage>
</organism>
<keyword evidence="1" id="KW-0732">Signal</keyword>
<dbReference type="EMBL" id="CP080095">
    <property type="protein sequence ID" value="QYD69149.1"/>
    <property type="molecule type" value="Genomic_DNA"/>
</dbReference>
<sequence length="161" mass="18678">MIRRTSFLVALTAVPIFASAKTIYSGEFDYHSFKPAEAYFAGRSASEVARMCETGEHASNEDLAQCSHLKFEQVRHELSRNLQAARSEIERNDKSLKAEGEPLALPYFVKSQNDWMQYRDSECYTETYMMGEAAERYIFFWECMTSITKNRVREVQELLKN</sequence>
<dbReference type="RefSeq" id="WP_219798520.1">
    <property type="nucleotide sequence ID" value="NZ_CP080095.1"/>
</dbReference>
<feature type="chain" id="PRO_5046327457" evidence="1">
    <location>
        <begin position="21"/>
        <end position="161"/>
    </location>
</feature>
<evidence type="ECO:0000256" key="1">
    <source>
        <dbReference type="SAM" id="SignalP"/>
    </source>
</evidence>
<dbReference type="Gene3D" id="1.20.1270.180">
    <property type="match status" value="1"/>
</dbReference>
<dbReference type="Pfam" id="PF07007">
    <property type="entry name" value="LprI"/>
    <property type="match status" value="1"/>
</dbReference>
<name>A0ABX8UJJ2_9BURK</name>
<keyword evidence="4" id="KW-1185">Reference proteome</keyword>
<gene>
    <name evidence="3" type="ORF">KZJ38_01775</name>
</gene>
<evidence type="ECO:0000313" key="4">
    <source>
        <dbReference type="Proteomes" id="UP000826462"/>
    </source>
</evidence>